<protein>
    <submittedName>
        <fullName evidence="8">RNA polymerase, sigma-24 subunit, ECF subfamily</fullName>
    </submittedName>
</protein>
<evidence type="ECO:0000256" key="1">
    <source>
        <dbReference type="ARBA" id="ARBA00010641"/>
    </source>
</evidence>
<feature type="domain" description="RNA polymerase sigma-70 region 2" evidence="6">
    <location>
        <begin position="18"/>
        <end position="86"/>
    </location>
</feature>
<dbReference type="InterPro" id="IPR039425">
    <property type="entry name" value="RNA_pol_sigma-70-like"/>
</dbReference>
<dbReference type="OrthoDB" id="4184921at2"/>
<dbReference type="InterPro" id="IPR013324">
    <property type="entry name" value="RNA_pol_sigma_r3/r4-like"/>
</dbReference>
<dbReference type="SUPFAM" id="SSF88659">
    <property type="entry name" value="Sigma3 and sigma4 domains of RNA polymerase sigma factors"/>
    <property type="match status" value="1"/>
</dbReference>
<feature type="compositionally biased region" description="Low complexity" evidence="5">
    <location>
        <begin position="176"/>
        <end position="204"/>
    </location>
</feature>
<feature type="domain" description="RNA polymerase sigma factor 70 region 4 type 2" evidence="7">
    <location>
        <begin position="114"/>
        <end position="165"/>
    </location>
</feature>
<keyword evidence="9" id="KW-1185">Reference proteome</keyword>
<evidence type="ECO:0000313" key="9">
    <source>
        <dbReference type="Proteomes" id="UP000008229"/>
    </source>
</evidence>
<dbReference type="NCBIfam" id="TIGR02937">
    <property type="entry name" value="sigma70-ECF"/>
    <property type="match status" value="1"/>
</dbReference>
<evidence type="ECO:0000256" key="4">
    <source>
        <dbReference type="ARBA" id="ARBA00023163"/>
    </source>
</evidence>
<gene>
    <name evidence="8" type="ordered locus">Cwoe_1507</name>
</gene>
<evidence type="ECO:0000313" key="8">
    <source>
        <dbReference type="EMBL" id="ADB49935.1"/>
    </source>
</evidence>
<dbReference type="GO" id="GO:0006352">
    <property type="term" value="P:DNA-templated transcription initiation"/>
    <property type="evidence" value="ECO:0007669"/>
    <property type="project" value="InterPro"/>
</dbReference>
<evidence type="ECO:0000256" key="3">
    <source>
        <dbReference type="ARBA" id="ARBA00023082"/>
    </source>
</evidence>
<keyword evidence="3" id="KW-0731">Sigma factor</keyword>
<dbReference type="InterPro" id="IPR036388">
    <property type="entry name" value="WH-like_DNA-bd_sf"/>
</dbReference>
<keyword evidence="2" id="KW-0805">Transcription regulation</keyword>
<dbReference type="SUPFAM" id="SSF88946">
    <property type="entry name" value="Sigma2 domain of RNA polymerase sigma factors"/>
    <property type="match status" value="1"/>
</dbReference>
<dbReference type="Gene3D" id="1.10.10.10">
    <property type="entry name" value="Winged helix-like DNA-binding domain superfamily/Winged helix DNA-binding domain"/>
    <property type="match status" value="1"/>
</dbReference>
<dbReference type="GO" id="GO:0016987">
    <property type="term" value="F:sigma factor activity"/>
    <property type="evidence" value="ECO:0007669"/>
    <property type="project" value="UniProtKB-KW"/>
</dbReference>
<accession>D3EZV9</accession>
<dbReference type="InterPro" id="IPR013325">
    <property type="entry name" value="RNA_pol_sigma_r2"/>
</dbReference>
<dbReference type="KEGG" id="cwo:Cwoe_1507"/>
<dbReference type="InterPro" id="IPR014284">
    <property type="entry name" value="RNA_pol_sigma-70_dom"/>
</dbReference>
<dbReference type="Gene3D" id="1.10.1740.10">
    <property type="match status" value="1"/>
</dbReference>
<dbReference type="PANTHER" id="PTHR43133:SF25">
    <property type="entry name" value="RNA POLYMERASE SIGMA FACTOR RFAY-RELATED"/>
    <property type="match status" value="1"/>
</dbReference>
<reference evidence="8 9" key="1">
    <citation type="journal article" date="2010" name="Stand. Genomic Sci.">
        <title>Complete genome sequence of Conexibacter woesei type strain (ID131577).</title>
        <authorList>
            <person name="Pukall R."/>
            <person name="Lapidus A."/>
            <person name="Glavina Del Rio T."/>
            <person name="Copeland A."/>
            <person name="Tice H."/>
            <person name="Cheng J.-F."/>
            <person name="Lucas S."/>
            <person name="Chen F."/>
            <person name="Nolan M."/>
            <person name="Bruce D."/>
            <person name="Goodwin L."/>
            <person name="Pitluck S."/>
            <person name="Mavromatis K."/>
            <person name="Ivanova N."/>
            <person name="Ovchinnikova G."/>
            <person name="Pati A."/>
            <person name="Chen A."/>
            <person name="Palaniappan K."/>
            <person name="Land M."/>
            <person name="Hauser L."/>
            <person name="Chang Y.-J."/>
            <person name="Jeffries C.D."/>
            <person name="Chain P."/>
            <person name="Meincke L."/>
            <person name="Sims D."/>
            <person name="Brettin T."/>
            <person name="Detter J.C."/>
            <person name="Rohde M."/>
            <person name="Goeker M."/>
            <person name="Bristow J."/>
            <person name="Eisen J.A."/>
            <person name="Markowitz V."/>
            <person name="Kyrpides N.C."/>
            <person name="Klenk H.-P."/>
            <person name="Hugenholtz P."/>
        </authorList>
    </citation>
    <scope>NUCLEOTIDE SEQUENCE [LARGE SCALE GENOMIC DNA]</scope>
    <source>
        <strain evidence="9">DSM 14684 / CIP 108061 / JCM 11494 / NBRC 100937 / ID131577</strain>
    </source>
</reference>
<dbReference type="Pfam" id="PF08281">
    <property type="entry name" value="Sigma70_r4_2"/>
    <property type="match status" value="1"/>
</dbReference>
<evidence type="ECO:0000259" key="6">
    <source>
        <dbReference type="Pfam" id="PF04542"/>
    </source>
</evidence>
<sequence length="215" mass="24115">MDSIDTDNDACRRRFELLFDRHRRSVLGYLLRRTDDPADAADALAETFLVAWRRVDDVPDGDDARPWLFGVARRVLANQRRGERRRTVLSERLGQELAVQLPAVEPRTDGDSARIRAALRRLSREDREVLLLAGWEELTPAQIAVVLGVRGVAVRSRLHRARRRLRAELEREDAAAEPASAGASAPPDRAVFAAPAAPGRPAPQRHMDLAKENVR</sequence>
<dbReference type="eggNOG" id="COG1595">
    <property type="taxonomic scope" value="Bacteria"/>
</dbReference>
<feature type="region of interest" description="Disordered" evidence="5">
    <location>
        <begin position="168"/>
        <end position="215"/>
    </location>
</feature>
<evidence type="ECO:0000259" key="7">
    <source>
        <dbReference type="Pfam" id="PF08281"/>
    </source>
</evidence>
<dbReference type="RefSeq" id="WP_012932986.1">
    <property type="nucleotide sequence ID" value="NC_013739.1"/>
</dbReference>
<dbReference type="PANTHER" id="PTHR43133">
    <property type="entry name" value="RNA POLYMERASE ECF-TYPE SIGMA FACTO"/>
    <property type="match status" value="1"/>
</dbReference>
<dbReference type="InterPro" id="IPR007627">
    <property type="entry name" value="RNA_pol_sigma70_r2"/>
</dbReference>
<dbReference type="Proteomes" id="UP000008229">
    <property type="component" value="Chromosome"/>
</dbReference>
<dbReference type="EMBL" id="CP001854">
    <property type="protein sequence ID" value="ADB49935.1"/>
    <property type="molecule type" value="Genomic_DNA"/>
</dbReference>
<dbReference type="STRING" id="469383.Cwoe_1507"/>
<dbReference type="InterPro" id="IPR013249">
    <property type="entry name" value="RNA_pol_sigma70_r4_t2"/>
</dbReference>
<feature type="compositionally biased region" description="Basic and acidic residues" evidence="5">
    <location>
        <begin position="205"/>
        <end position="215"/>
    </location>
</feature>
<keyword evidence="4" id="KW-0804">Transcription</keyword>
<dbReference type="HOGENOM" id="CLU_047691_9_2_11"/>
<dbReference type="AlphaFoldDB" id="D3EZV9"/>
<comment type="similarity">
    <text evidence="1">Belongs to the sigma-70 factor family. ECF subfamily.</text>
</comment>
<evidence type="ECO:0000256" key="5">
    <source>
        <dbReference type="SAM" id="MobiDB-lite"/>
    </source>
</evidence>
<dbReference type="GO" id="GO:0003677">
    <property type="term" value="F:DNA binding"/>
    <property type="evidence" value="ECO:0007669"/>
    <property type="project" value="InterPro"/>
</dbReference>
<name>D3EZV9_CONWI</name>
<proteinExistence type="inferred from homology"/>
<dbReference type="Pfam" id="PF04542">
    <property type="entry name" value="Sigma70_r2"/>
    <property type="match status" value="1"/>
</dbReference>
<evidence type="ECO:0000256" key="2">
    <source>
        <dbReference type="ARBA" id="ARBA00023015"/>
    </source>
</evidence>
<organism evidence="8 9">
    <name type="scientific">Conexibacter woesei (strain DSM 14684 / CCUG 47730 / CIP 108061 / JCM 11494 / NBRC 100937 / ID131577)</name>
    <dbReference type="NCBI Taxonomy" id="469383"/>
    <lineage>
        <taxon>Bacteria</taxon>
        <taxon>Bacillati</taxon>
        <taxon>Actinomycetota</taxon>
        <taxon>Thermoleophilia</taxon>
        <taxon>Solirubrobacterales</taxon>
        <taxon>Conexibacteraceae</taxon>
        <taxon>Conexibacter</taxon>
    </lineage>
</organism>
<reference evidence="9" key="2">
    <citation type="submission" date="2010-01" db="EMBL/GenBank/DDBJ databases">
        <title>The complete genome of Conexibacter woesei DSM 14684.</title>
        <authorList>
            <consortium name="US DOE Joint Genome Institute (JGI-PGF)"/>
            <person name="Lucas S."/>
            <person name="Copeland A."/>
            <person name="Lapidus A."/>
            <person name="Glavina del Rio T."/>
            <person name="Dalin E."/>
            <person name="Tice H."/>
            <person name="Bruce D."/>
            <person name="Goodwin L."/>
            <person name="Pitluck S."/>
            <person name="Kyrpides N."/>
            <person name="Mavromatis K."/>
            <person name="Ivanova N."/>
            <person name="Mikhailova N."/>
            <person name="Chertkov O."/>
            <person name="Brettin T."/>
            <person name="Detter J.C."/>
            <person name="Han C."/>
            <person name="Larimer F."/>
            <person name="Land M."/>
            <person name="Hauser L."/>
            <person name="Markowitz V."/>
            <person name="Cheng J.-F."/>
            <person name="Hugenholtz P."/>
            <person name="Woyke T."/>
            <person name="Wu D."/>
            <person name="Pukall R."/>
            <person name="Steenblock K."/>
            <person name="Schneider S."/>
            <person name="Klenk H.-P."/>
            <person name="Eisen J.A."/>
        </authorList>
    </citation>
    <scope>NUCLEOTIDE SEQUENCE [LARGE SCALE GENOMIC DNA]</scope>
    <source>
        <strain evidence="9">DSM 14684 / CIP 108061 / JCM 11494 / NBRC 100937 / ID131577</strain>
    </source>
</reference>